<dbReference type="EMBL" id="JAACJN010000205">
    <property type="protein sequence ID" value="KAF5361537.1"/>
    <property type="molecule type" value="Genomic_DNA"/>
</dbReference>
<accession>A0A8H5LLF5</accession>
<dbReference type="Proteomes" id="UP000518752">
    <property type="component" value="Unassembled WGS sequence"/>
</dbReference>
<keyword evidence="2" id="KW-1185">Reference proteome</keyword>
<dbReference type="AlphaFoldDB" id="A0A8H5LLF5"/>
<gene>
    <name evidence="1" type="ORF">D9757_012069</name>
</gene>
<evidence type="ECO:0000313" key="2">
    <source>
        <dbReference type="Proteomes" id="UP000518752"/>
    </source>
</evidence>
<proteinExistence type="predicted"/>
<comment type="caution">
    <text evidence="1">The sequence shown here is derived from an EMBL/GenBank/DDBJ whole genome shotgun (WGS) entry which is preliminary data.</text>
</comment>
<sequence>MGFSAVALPVKFVIPPCPYLGSEGGCLYDSSIRSSAAALPVNGKCCDPLPMFHPYLGNETGCPRKSSIRSSAATLPVNFVIPSPYSIHILETKLAKYMNPPFAPPQQPS</sequence>
<evidence type="ECO:0000313" key="1">
    <source>
        <dbReference type="EMBL" id="KAF5361537.1"/>
    </source>
</evidence>
<protein>
    <submittedName>
        <fullName evidence="1">Uncharacterized protein</fullName>
    </submittedName>
</protein>
<name>A0A8H5LLF5_9AGAR</name>
<reference evidence="1 2" key="1">
    <citation type="journal article" date="2020" name="ISME J.">
        <title>Uncovering the hidden diversity of litter-decomposition mechanisms in mushroom-forming fungi.</title>
        <authorList>
            <person name="Floudas D."/>
            <person name="Bentzer J."/>
            <person name="Ahren D."/>
            <person name="Johansson T."/>
            <person name="Persson P."/>
            <person name="Tunlid A."/>
        </authorList>
    </citation>
    <scope>NUCLEOTIDE SEQUENCE [LARGE SCALE GENOMIC DNA]</scope>
    <source>
        <strain evidence="1 2">CBS 406.79</strain>
    </source>
</reference>
<organism evidence="1 2">
    <name type="scientific">Collybiopsis confluens</name>
    <dbReference type="NCBI Taxonomy" id="2823264"/>
    <lineage>
        <taxon>Eukaryota</taxon>
        <taxon>Fungi</taxon>
        <taxon>Dikarya</taxon>
        <taxon>Basidiomycota</taxon>
        <taxon>Agaricomycotina</taxon>
        <taxon>Agaricomycetes</taxon>
        <taxon>Agaricomycetidae</taxon>
        <taxon>Agaricales</taxon>
        <taxon>Marasmiineae</taxon>
        <taxon>Omphalotaceae</taxon>
        <taxon>Collybiopsis</taxon>
    </lineage>
</organism>